<name>A0A2N9K778_9LACO</name>
<dbReference type="InterPro" id="IPR006204">
    <property type="entry name" value="GHMP_kinase_N_dom"/>
</dbReference>
<keyword evidence="4" id="KW-0547">Nucleotide-binding</keyword>
<dbReference type="Gene3D" id="3.30.70.890">
    <property type="entry name" value="GHMP kinase, C-terminal domain"/>
    <property type="match status" value="1"/>
</dbReference>
<evidence type="ECO:0000313" key="10">
    <source>
        <dbReference type="EMBL" id="SPE06443.1"/>
    </source>
</evidence>
<evidence type="ECO:0000313" key="12">
    <source>
        <dbReference type="Proteomes" id="UP000239237"/>
    </source>
</evidence>
<keyword evidence="3" id="KW-0808">Transferase</keyword>
<reference evidence="10 11" key="2">
    <citation type="submission" date="2018-02" db="EMBL/GenBank/DDBJ databases">
        <authorList>
            <person name="Cohen D.B."/>
            <person name="Kent A.D."/>
        </authorList>
    </citation>
    <scope>NUCLEOTIDE SEQUENCE [LARGE SCALE GENOMIC DNA]</scope>
    <source>
        <strain evidence="10 11">CECT 9216</strain>
    </source>
</reference>
<dbReference type="GO" id="GO:0019287">
    <property type="term" value="P:isopentenyl diphosphate biosynthetic process, mevalonate pathway"/>
    <property type="evidence" value="ECO:0007669"/>
    <property type="project" value="UniProtKB-UniPathway"/>
</dbReference>
<dbReference type="PANTHER" id="PTHR31814:SF2">
    <property type="entry name" value="PHOSPHOMEVALONATE KINASE"/>
    <property type="match status" value="1"/>
</dbReference>
<evidence type="ECO:0000256" key="1">
    <source>
        <dbReference type="ARBA" id="ARBA00005017"/>
    </source>
</evidence>
<dbReference type="PANTHER" id="PTHR31814">
    <property type="match status" value="1"/>
</dbReference>
<dbReference type="Proteomes" id="UP000239237">
    <property type="component" value="Unassembled WGS sequence"/>
</dbReference>
<keyword evidence="5 10" id="KW-0418">Kinase</keyword>
<dbReference type="InterPro" id="IPR014721">
    <property type="entry name" value="Ribsml_uS5_D2-typ_fold_subgr"/>
</dbReference>
<dbReference type="AlphaFoldDB" id="A0A2N9K778"/>
<gene>
    <name evidence="9" type="ORF">LES8486_00189</name>
    <name evidence="10" type="ORF">LES9216_00336</name>
</gene>
<sequence length="339" mass="37284">MTKILIPGKLFLAGEYAITNPGNTALIVAITTGLTIEITSARDVSTATSNIITDDLTFNINHETPEQTDDWRFVRAAVNLMTHYVHMKKLSPKLQEVNIDIKSNMNHHTGKIGLGSSAAVVVGIVSAFNNHFKFNLTLLTQFKIAALAHLHVQKNGSLGDVAAITYGGVISYQSPDLSQYQTADKNWLQPEIVDVPWKKLNIIPLSWPQDWQILLGATHESADTRKALSSRTLPTSFFKESQYIADVVVQSIIKNDYKQFSKGLKLNQTILRHTLSQKYVTPKLAILLQTLGDTAGKISGAGFGDNGFAIVNGPTDLPEKWLAAEIEPHYVQIAPQNRG</sequence>
<dbReference type="Proteomes" id="UP000237923">
    <property type="component" value="Unassembled WGS sequence"/>
</dbReference>
<dbReference type="Pfam" id="PF00288">
    <property type="entry name" value="GHMP_kinases_N"/>
    <property type="match status" value="1"/>
</dbReference>
<evidence type="ECO:0000313" key="9">
    <source>
        <dbReference type="EMBL" id="SPD91218.1"/>
    </source>
</evidence>
<dbReference type="InterPro" id="IPR035102">
    <property type="entry name" value="Phosphomevalonate_kinase"/>
</dbReference>
<reference evidence="9 12" key="1">
    <citation type="submission" date="2018-02" db="EMBL/GenBank/DDBJ databases">
        <authorList>
            <person name="Rodrigo-Torres L."/>
            <person name="Arahal R. D."/>
            <person name="Lucena T."/>
        </authorList>
    </citation>
    <scope>NUCLEOTIDE SEQUENCE [LARGE SCALE GENOMIC DNA]</scope>
    <source>
        <strain evidence="9 12">CECT 8486</strain>
    </source>
</reference>
<organism evidence="10 11">
    <name type="scientific">Leuconostoc suionicum</name>
    <dbReference type="NCBI Taxonomy" id="1511761"/>
    <lineage>
        <taxon>Bacteria</taxon>
        <taxon>Bacillati</taxon>
        <taxon>Bacillota</taxon>
        <taxon>Bacilli</taxon>
        <taxon>Lactobacillales</taxon>
        <taxon>Lactobacillaceae</taxon>
        <taxon>Leuconostoc</taxon>
    </lineage>
</organism>
<dbReference type="Gene3D" id="3.30.230.10">
    <property type="match status" value="1"/>
</dbReference>
<dbReference type="InterPro" id="IPR036554">
    <property type="entry name" value="GHMP_kinase_C_sf"/>
</dbReference>
<evidence type="ECO:0000256" key="6">
    <source>
        <dbReference type="ARBA" id="ARBA00022840"/>
    </source>
</evidence>
<dbReference type="Pfam" id="PF08544">
    <property type="entry name" value="GHMP_kinases_C"/>
    <property type="match status" value="1"/>
</dbReference>
<protein>
    <recommendedName>
        <fullName evidence="2">phosphomevalonate kinase</fullName>
        <ecNumber evidence="2">2.7.4.2</ecNumber>
    </recommendedName>
</protein>
<keyword evidence="12" id="KW-1185">Reference proteome</keyword>
<evidence type="ECO:0000313" key="11">
    <source>
        <dbReference type="Proteomes" id="UP000237923"/>
    </source>
</evidence>
<evidence type="ECO:0000256" key="2">
    <source>
        <dbReference type="ARBA" id="ARBA00012958"/>
    </source>
</evidence>
<evidence type="ECO:0000259" key="8">
    <source>
        <dbReference type="Pfam" id="PF08544"/>
    </source>
</evidence>
<feature type="domain" description="GHMP kinase C-terminal" evidence="8">
    <location>
        <begin position="250"/>
        <end position="316"/>
    </location>
</feature>
<dbReference type="InterPro" id="IPR013750">
    <property type="entry name" value="GHMP_kinase_C_dom"/>
</dbReference>
<dbReference type="SUPFAM" id="SSF54211">
    <property type="entry name" value="Ribosomal protein S5 domain 2-like"/>
    <property type="match status" value="1"/>
</dbReference>
<dbReference type="GO" id="GO:0004631">
    <property type="term" value="F:phosphomevalonate kinase activity"/>
    <property type="evidence" value="ECO:0007669"/>
    <property type="project" value="UniProtKB-EC"/>
</dbReference>
<evidence type="ECO:0000256" key="5">
    <source>
        <dbReference type="ARBA" id="ARBA00022777"/>
    </source>
</evidence>
<keyword evidence="6" id="KW-0067">ATP-binding</keyword>
<dbReference type="EC" id="2.7.4.2" evidence="2"/>
<feature type="domain" description="GHMP kinase N-terminal" evidence="7">
    <location>
        <begin position="86"/>
        <end position="168"/>
    </location>
</feature>
<evidence type="ECO:0000256" key="3">
    <source>
        <dbReference type="ARBA" id="ARBA00022679"/>
    </source>
</evidence>
<dbReference type="GO" id="GO:0005524">
    <property type="term" value="F:ATP binding"/>
    <property type="evidence" value="ECO:0007669"/>
    <property type="project" value="UniProtKB-KW"/>
</dbReference>
<accession>A0A2N9K778</accession>
<comment type="pathway">
    <text evidence="1">Isoprenoid biosynthesis; isopentenyl diphosphate biosynthesis via mevalonate pathway; isopentenyl diphosphate from (R)-mevalonate: step 2/3.</text>
</comment>
<proteinExistence type="predicted"/>
<dbReference type="UniPathway" id="UPA00057">
    <property type="reaction ID" value="UER00099"/>
</dbReference>
<dbReference type="EMBL" id="OKQU01000001">
    <property type="protein sequence ID" value="SPE06443.1"/>
    <property type="molecule type" value="Genomic_DNA"/>
</dbReference>
<dbReference type="RefSeq" id="WP_105299504.1">
    <property type="nucleotide sequence ID" value="NZ_JASDEL010000003.1"/>
</dbReference>
<evidence type="ECO:0000259" key="7">
    <source>
        <dbReference type="Pfam" id="PF00288"/>
    </source>
</evidence>
<dbReference type="SUPFAM" id="SSF55060">
    <property type="entry name" value="GHMP Kinase, C-terminal domain"/>
    <property type="match status" value="1"/>
</dbReference>
<dbReference type="InterPro" id="IPR020568">
    <property type="entry name" value="Ribosomal_Su5_D2-typ_SF"/>
</dbReference>
<dbReference type="EMBL" id="OKQR01000001">
    <property type="protein sequence ID" value="SPD91218.1"/>
    <property type="molecule type" value="Genomic_DNA"/>
</dbReference>
<evidence type="ECO:0000256" key="4">
    <source>
        <dbReference type="ARBA" id="ARBA00022741"/>
    </source>
</evidence>